<reference evidence="2 3" key="1">
    <citation type="journal article" date="2016" name="Nat. Commun.">
        <title>Thousands of microbial genomes shed light on interconnected biogeochemical processes in an aquifer system.</title>
        <authorList>
            <person name="Anantharaman K."/>
            <person name="Brown C.T."/>
            <person name="Hug L.A."/>
            <person name="Sharon I."/>
            <person name="Castelle C.J."/>
            <person name="Probst A.J."/>
            <person name="Thomas B.C."/>
            <person name="Singh A."/>
            <person name="Wilkins M.J."/>
            <person name="Karaoz U."/>
            <person name="Brodie E.L."/>
            <person name="Williams K.H."/>
            <person name="Hubbard S.S."/>
            <person name="Banfield J.F."/>
        </authorList>
    </citation>
    <scope>NUCLEOTIDE SEQUENCE [LARGE SCALE GENOMIC DNA]</scope>
</reference>
<evidence type="ECO:0000313" key="3">
    <source>
        <dbReference type="Proteomes" id="UP000178272"/>
    </source>
</evidence>
<sequence length="228" mass="26207">MARNYFEEIWDLHDQWSKGILAREVIKGKTAEVVLSDVSGQYNNFAFPLVSSPDELDLEEIKQLLGRNQSNPSVFLTENQQQSGFVEFLVRHNFLLDARDSWVGYDASSYVDSPVKAKIEEVSTQTFDDYDEVLRKVFFDFPGNEKYLEICRKTLTGELKNDFPGLNSEFFLIYDNQKPAAGGGMFYSKEKNFAYLHDAGTLEEFRGRGYQTDLLKYRINKARGLGID</sequence>
<dbReference type="PROSITE" id="PS51186">
    <property type="entry name" value="GNAT"/>
    <property type="match status" value="1"/>
</dbReference>
<name>A0A1G1VCE0_9BACT</name>
<protein>
    <recommendedName>
        <fullName evidence="1">N-acetyltransferase domain-containing protein</fullName>
    </recommendedName>
</protein>
<dbReference type="Proteomes" id="UP000178272">
    <property type="component" value="Unassembled WGS sequence"/>
</dbReference>
<dbReference type="Gene3D" id="3.40.630.30">
    <property type="match status" value="1"/>
</dbReference>
<dbReference type="SUPFAM" id="SSF55729">
    <property type="entry name" value="Acyl-CoA N-acyltransferases (Nat)"/>
    <property type="match status" value="1"/>
</dbReference>
<dbReference type="InterPro" id="IPR016181">
    <property type="entry name" value="Acyl_CoA_acyltransferase"/>
</dbReference>
<dbReference type="STRING" id="1797517.A3F61_01610"/>
<dbReference type="AlphaFoldDB" id="A0A1G1VCE0"/>
<organism evidence="2 3">
    <name type="scientific">Candidatus Blackburnbacteria bacterium RIFCSPHIGHO2_12_FULL_41_13b</name>
    <dbReference type="NCBI Taxonomy" id="1797517"/>
    <lineage>
        <taxon>Bacteria</taxon>
        <taxon>Candidatus Blackburniibacteriota</taxon>
    </lineage>
</organism>
<dbReference type="EMBL" id="MHCA01000003">
    <property type="protein sequence ID" value="OGY13050.1"/>
    <property type="molecule type" value="Genomic_DNA"/>
</dbReference>
<dbReference type="Pfam" id="PF00583">
    <property type="entry name" value="Acetyltransf_1"/>
    <property type="match status" value="1"/>
</dbReference>
<evidence type="ECO:0000313" key="2">
    <source>
        <dbReference type="EMBL" id="OGY13050.1"/>
    </source>
</evidence>
<dbReference type="InterPro" id="IPR000182">
    <property type="entry name" value="GNAT_dom"/>
</dbReference>
<feature type="domain" description="N-acetyltransferase" evidence="1">
    <location>
        <begin position="117"/>
        <end position="228"/>
    </location>
</feature>
<evidence type="ECO:0000259" key="1">
    <source>
        <dbReference type="PROSITE" id="PS51186"/>
    </source>
</evidence>
<dbReference type="GO" id="GO:0016747">
    <property type="term" value="F:acyltransferase activity, transferring groups other than amino-acyl groups"/>
    <property type="evidence" value="ECO:0007669"/>
    <property type="project" value="InterPro"/>
</dbReference>
<gene>
    <name evidence="2" type="ORF">A3F61_01610</name>
</gene>
<comment type="caution">
    <text evidence="2">The sequence shown here is derived from an EMBL/GenBank/DDBJ whole genome shotgun (WGS) entry which is preliminary data.</text>
</comment>
<accession>A0A1G1VCE0</accession>
<proteinExistence type="predicted"/>
<dbReference type="CDD" id="cd04301">
    <property type="entry name" value="NAT_SF"/>
    <property type="match status" value="1"/>
</dbReference>